<keyword evidence="6" id="KW-1185">Reference proteome</keyword>
<name>A0ABQ5XBP7_9GAMM</name>
<dbReference type="RefSeq" id="WP_284332525.1">
    <property type="nucleotide sequence ID" value="NZ_BSOA01000028.1"/>
</dbReference>
<evidence type="ECO:0000313" key="6">
    <source>
        <dbReference type="Proteomes" id="UP001156627"/>
    </source>
</evidence>
<keyword evidence="2" id="KW-0597">Phosphoprotein</keyword>
<dbReference type="GO" id="GO:0003677">
    <property type="term" value="F:DNA binding"/>
    <property type="evidence" value="ECO:0007669"/>
    <property type="project" value="UniProtKB-KW"/>
</dbReference>
<dbReference type="PROSITE" id="PS50930">
    <property type="entry name" value="HTH_LYTTR"/>
    <property type="match status" value="1"/>
</dbReference>
<evidence type="ECO:0000259" key="3">
    <source>
        <dbReference type="PROSITE" id="PS50110"/>
    </source>
</evidence>
<proteinExistence type="predicted"/>
<dbReference type="Proteomes" id="UP001156627">
    <property type="component" value="Unassembled WGS sequence"/>
</dbReference>
<dbReference type="Gene3D" id="2.40.50.1020">
    <property type="entry name" value="LytTr DNA-binding domain"/>
    <property type="match status" value="1"/>
</dbReference>
<dbReference type="Gene3D" id="3.40.50.2300">
    <property type="match status" value="1"/>
</dbReference>
<dbReference type="PROSITE" id="PS50110">
    <property type="entry name" value="RESPONSE_REGULATORY"/>
    <property type="match status" value="1"/>
</dbReference>
<dbReference type="PANTHER" id="PTHR37299:SF1">
    <property type="entry name" value="STAGE 0 SPORULATION PROTEIN A HOMOLOG"/>
    <property type="match status" value="1"/>
</dbReference>
<protein>
    <submittedName>
        <fullName evidence="5">DNA-binding response regulator</fullName>
    </submittedName>
</protein>
<evidence type="ECO:0000259" key="4">
    <source>
        <dbReference type="PROSITE" id="PS50930"/>
    </source>
</evidence>
<keyword evidence="5" id="KW-0238">DNA-binding</keyword>
<dbReference type="InterPro" id="IPR046947">
    <property type="entry name" value="LytR-like"/>
</dbReference>
<keyword evidence="1" id="KW-0902">Two-component regulatory system</keyword>
<accession>A0ABQ5XBP7</accession>
<evidence type="ECO:0000313" key="5">
    <source>
        <dbReference type="EMBL" id="GLQ89084.1"/>
    </source>
</evidence>
<gene>
    <name evidence="5" type="ORF">GCM10007898_26560</name>
</gene>
<dbReference type="InterPro" id="IPR007492">
    <property type="entry name" value="LytTR_DNA-bd_dom"/>
</dbReference>
<dbReference type="SMART" id="SM00850">
    <property type="entry name" value="LytTR"/>
    <property type="match status" value="1"/>
</dbReference>
<dbReference type="InterPro" id="IPR011006">
    <property type="entry name" value="CheY-like_superfamily"/>
</dbReference>
<dbReference type="SUPFAM" id="SSF52172">
    <property type="entry name" value="CheY-like"/>
    <property type="match status" value="1"/>
</dbReference>
<dbReference type="SMART" id="SM00448">
    <property type="entry name" value="REC"/>
    <property type="match status" value="1"/>
</dbReference>
<evidence type="ECO:0000256" key="2">
    <source>
        <dbReference type="PROSITE-ProRule" id="PRU00169"/>
    </source>
</evidence>
<feature type="domain" description="HTH LytTR-type" evidence="4">
    <location>
        <begin position="152"/>
        <end position="256"/>
    </location>
</feature>
<sequence length="261" mass="29606">MMTIRVLVVDDEPLARIGVVTRLAAYSDMIVVGECDTGEEALRAIPRLAPDLVFLDIEMPGITGIELVRLMPKGCASHFVFLTAHDEYALSAFDIEALDYLLKPIDNERFASCIDRVRRTVSLHRQEGQYGLLYEELIAKHTGTDNQPIRRFTVRRGNDITFVKTDDVDWIEGLADYAGLHVQSKTHLIRETLNSLESHLDSSQFLRIHRSSIVQVDRIVRVQALANRDALVTLRDGQTLRASRNYSAGLHDLLRNRRSLR</sequence>
<dbReference type="PANTHER" id="PTHR37299">
    <property type="entry name" value="TRANSCRIPTIONAL REGULATOR-RELATED"/>
    <property type="match status" value="1"/>
</dbReference>
<comment type="caution">
    <text evidence="5">The sequence shown here is derived from an EMBL/GenBank/DDBJ whole genome shotgun (WGS) entry which is preliminary data.</text>
</comment>
<dbReference type="InterPro" id="IPR001789">
    <property type="entry name" value="Sig_transdc_resp-reg_receiver"/>
</dbReference>
<evidence type="ECO:0000256" key="1">
    <source>
        <dbReference type="ARBA" id="ARBA00023012"/>
    </source>
</evidence>
<organism evidence="5 6">
    <name type="scientific">Dyella flagellata</name>
    <dbReference type="NCBI Taxonomy" id="1867833"/>
    <lineage>
        <taxon>Bacteria</taxon>
        <taxon>Pseudomonadati</taxon>
        <taxon>Pseudomonadota</taxon>
        <taxon>Gammaproteobacteria</taxon>
        <taxon>Lysobacterales</taxon>
        <taxon>Rhodanobacteraceae</taxon>
        <taxon>Dyella</taxon>
    </lineage>
</organism>
<dbReference type="Pfam" id="PF00072">
    <property type="entry name" value="Response_reg"/>
    <property type="match status" value="1"/>
</dbReference>
<dbReference type="Pfam" id="PF04397">
    <property type="entry name" value="LytTR"/>
    <property type="match status" value="1"/>
</dbReference>
<dbReference type="EMBL" id="BSOA01000028">
    <property type="protein sequence ID" value="GLQ89084.1"/>
    <property type="molecule type" value="Genomic_DNA"/>
</dbReference>
<reference evidence="6" key="1">
    <citation type="journal article" date="2019" name="Int. J. Syst. Evol. Microbiol.">
        <title>The Global Catalogue of Microorganisms (GCM) 10K type strain sequencing project: providing services to taxonomists for standard genome sequencing and annotation.</title>
        <authorList>
            <consortium name="The Broad Institute Genomics Platform"/>
            <consortium name="The Broad Institute Genome Sequencing Center for Infectious Disease"/>
            <person name="Wu L."/>
            <person name="Ma J."/>
        </authorList>
    </citation>
    <scope>NUCLEOTIDE SEQUENCE [LARGE SCALE GENOMIC DNA]</scope>
    <source>
        <strain evidence="6">NBRC 111981</strain>
    </source>
</reference>
<feature type="modified residue" description="4-aspartylphosphate" evidence="2">
    <location>
        <position position="56"/>
    </location>
</feature>
<feature type="domain" description="Response regulatory" evidence="3">
    <location>
        <begin position="5"/>
        <end position="118"/>
    </location>
</feature>